<organism evidence="12 13">
    <name type="scientific">Segatella bryantii</name>
    <name type="common">Prevotella bryantii</name>
    <dbReference type="NCBI Taxonomy" id="77095"/>
    <lineage>
        <taxon>Bacteria</taxon>
        <taxon>Pseudomonadati</taxon>
        <taxon>Bacteroidota</taxon>
        <taxon>Bacteroidia</taxon>
        <taxon>Bacteroidales</taxon>
        <taxon>Prevotellaceae</taxon>
        <taxon>Segatella</taxon>
    </lineage>
</organism>
<sequence length="119" mass="13487">MEIDNKKFNDNTYMMNMILAAQAAAGGNNYSFLIMMIAVFALMWFFFIRPQQKQQKKIRQFQNSLQEGTKVVIGGGIYGTVKHIDDSSNKVSVEIARGVVVEVERSYVFADARQQQPNA</sequence>
<keyword evidence="6 11" id="KW-0812">Transmembrane</keyword>
<evidence type="ECO:0000256" key="9">
    <source>
        <dbReference type="ARBA" id="ARBA00023010"/>
    </source>
</evidence>
<evidence type="ECO:0000256" key="4">
    <source>
        <dbReference type="ARBA" id="ARBA00022448"/>
    </source>
</evidence>
<gene>
    <name evidence="12" type="ORF">PRRU23_02090</name>
</gene>
<dbReference type="Proteomes" id="UP000887043">
    <property type="component" value="Unassembled WGS sequence"/>
</dbReference>
<dbReference type="InterPro" id="IPR003849">
    <property type="entry name" value="Preprotein_translocase_YajC"/>
</dbReference>
<proteinExistence type="inferred from homology"/>
<dbReference type="GO" id="GO:0015031">
    <property type="term" value="P:protein transport"/>
    <property type="evidence" value="ECO:0007669"/>
    <property type="project" value="UniProtKB-KW"/>
</dbReference>
<evidence type="ECO:0000313" key="12">
    <source>
        <dbReference type="EMBL" id="GJG26509.1"/>
    </source>
</evidence>
<evidence type="ECO:0000256" key="6">
    <source>
        <dbReference type="ARBA" id="ARBA00022692"/>
    </source>
</evidence>
<evidence type="ECO:0000256" key="11">
    <source>
        <dbReference type="SAM" id="Phobius"/>
    </source>
</evidence>
<reference evidence="12" key="1">
    <citation type="submission" date="2021-08" db="EMBL/GenBank/DDBJ databases">
        <title>Prevotella lacticifex sp. nov., isolated from rumen of cow.</title>
        <authorList>
            <person name="Shinkai T."/>
            <person name="Ikeyama N."/>
            <person name="Kumagai M."/>
            <person name="Ohmori H."/>
            <person name="Sakamoto M."/>
            <person name="Ohkuma M."/>
            <person name="Mitsumori M."/>
        </authorList>
    </citation>
    <scope>NUCLEOTIDE SEQUENCE</scope>
    <source>
        <strain evidence="12">DSM 11371</strain>
    </source>
</reference>
<evidence type="ECO:0000256" key="5">
    <source>
        <dbReference type="ARBA" id="ARBA00022475"/>
    </source>
</evidence>
<comment type="caution">
    <text evidence="12">The sequence shown here is derived from an EMBL/GenBank/DDBJ whole genome shotgun (WGS) entry which is preliminary data.</text>
</comment>
<evidence type="ECO:0000313" key="13">
    <source>
        <dbReference type="Proteomes" id="UP000887043"/>
    </source>
</evidence>
<evidence type="ECO:0000256" key="2">
    <source>
        <dbReference type="ARBA" id="ARBA00006742"/>
    </source>
</evidence>
<dbReference type="PANTHER" id="PTHR33909:SF1">
    <property type="entry name" value="SEC TRANSLOCON ACCESSORY COMPLEX SUBUNIT YAJC"/>
    <property type="match status" value="1"/>
</dbReference>
<dbReference type="AlphaFoldDB" id="A0AA37HVT0"/>
<dbReference type="PANTHER" id="PTHR33909">
    <property type="entry name" value="SEC TRANSLOCON ACCESSORY COMPLEX SUBUNIT YAJC"/>
    <property type="match status" value="1"/>
</dbReference>
<keyword evidence="7" id="KW-0653">Protein transport</keyword>
<comment type="subcellular location">
    <subcellularLocation>
        <location evidence="1">Cell membrane</location>
        <topology evidence="1">Single-pass membrane protein</topology>
    </subcellularLocation>
</comment>
<dbReference type="PRINTS" id="PR01853">
    <property type="entry name" value="YAJCTRNLCASE"/>
</dbReference>
<keyword evidence="4" id="KW-0813">Transport</keyword>
<dbReference type="Pfam" id="PF02699">
    <property type="entry name" value="YajC"/>
    <property type="match status" value="1"/>
</dbReference>
<feature type="transmembrane region" description="Helical" evidence="11">
    <location>
        <begin position="30"/>
        <end position="48"/>
    </location>
</feature>
<dbReference type="SMART" id="SM01323">
    <property type="entry name" value="YajC"/>
    <property type="match status" value="1"/>
</dbReference>
<dbReference type="EMBL" id="BPTR01000001">
    <property type="protein sequence ID" value="GJG26509.1"/>
    <property type="molecule type" value="Genomic_DNA"/>
</dbReference>
<evidence type="ECO:0000256" key="7">
    <source>
        <dbReference type="ARBA" id="ARBA00022927"/>
    </source>
</evidence>
<keyword evidence="8 11" id="KW-1133">Transmembrane helix</keyword>
<evidence type="ECO:0000256" key="1">
    <source>
        <dbReference type="ARBA" id="ARBA00004162"/>
    </source>
</evidence>
<evidence type="ECO:0000256" key="3">
    <source>
        <dbReference type="ARBA" id="ARBA00014962"/>
    </source>
</evidence>
<dbReference type="NCBIfam" id="TIGR00739">
    <property type="entry name" value="yajC"/>
    <property type="match status" value="1"/>
</dbReference>
<keyword evidence="9" id="KW-0811">Translocation</keyword>
<comment type="similarity">
    <text evidence="2">Belongs to the YajC family.</text>
</comment>
<evidence type="ECO:0000256" key="8">
    <source>
        <dbReference type="ARBA" id="ARBA00022989"/>
    </source>
</evidence>
<keyword evidence="10 11" id="KW-0472">Membrane</keyword>
<accession>A0AA37HVT0</accession>
<protein>
    <recommendedName>
        <fullName evidence="3">Sec translocon accessory complex subunit YajC</fullName>
    </recommendedName>
</protein>
<evidence type="ECO:0000256" key="10">
    <source>
        <dbReference type="ARBA" id="ARBA00023136"/>
    </source>
</evidence>
<name>A0AA37HVT0_SEGBR</name>
<keyword evidence="5" id="KW-1003">Cell membrane</keyword>
<dbReference type="GO" id="GO:0005886">
    <property type="term" value="C:plasma membrane"/>
    <property type="evidence" value="ECO:0007669"/>
    <property type="project" value="UniProtKB-SubCell"/>
</dbReference>